<keyword evidence="5 7" id="KW-0378">Hydrolase</keyword>
<dbReference type="GO" id="GO:0004177">
    <property type="term" value="F:aminopeptidase activity"/>
    <property type="evidence" value="ECO:0007669"/>
    <property type="project" value="UniProtKB-KW"/>
</dbReference>
<dbReference type="Gene3D" id="3.40.630.10">
    <property type="entry name" value="Zn peptidases"/>
    <property type="match status" value="1"/>
</dbReference>
<dbReference type="EMBL" id="JACRWE010000004">
    <property type="protein sequence ID" value="MBC5997218.1"/>
    <property type="molecule type" value="Genomic_DNA"/>
</dbReference>
<dbReference type="RefSeq" id="WP_153924687.1">
    <property type="nucleotide sequence ID" value="NZ_JACRWE010000004.1"/>
</dbReference>
<keyword evidence="2 7" id="KW-0031">Aminopeptidase</keyword>
<dbReference type="PANTHER" id="PTHR32481:SF0">
    <property type="entry name" value="AMINOPEPTIDASE YPDE-RELATED"/>
    <property type="match status" value="1"/>
</dbReference>
<dbReference type="PANTHER" id="PTHR32481">
    <property type="entry name" value="AMINOPEPTIDASE"/>
    <property type="match status" value="1"/>
</dbReference>
<evidence type="ECO:0000313" key="7">
    <source>
        <dbReference type="EMBL" id="MBC5997218.1"/>
    </source>
</evidence>
<keyword evidence="4" id="KW-0479">Metal-binding</keyword>
<evidence type="ECO:0000256" key="4">
    <source>
        <dbReference type="ARBA" id="ARBA00022723"/>
    </source>
</evidence>
<evidence type="ECO:0000256" key="1">
    <source>
        <dbReference type="ARBA" id="ARBA00006272"/>
    </source>
</evidence>
<evidence type="ECO:0000256" key="6">
    <source>
        <dbReference type="PIRNR" id="PIRNR001123"/>
    </source>
</evidence>
<dbReference type="InterPro" id="IPR023367">
    <property type="entry name" value="Peptidase_M42_dom2"/>
</dbReference>
<reference evidence="7 8" key="1">
    <citation type="submission" date="2020-08" db="EMBL/GenBank/DDBJ databases">
        <authorList>
            <person name="Liu C."/>
            <person name="Sun Q."/>
        </authorList>
    </citation>
    <scope>NUCLEOTIDE SEQUENCE [LARGE SCALE GENOMIC DNA]</scope>
    <source>
        <strain evidence="7 8">NSJ-18</strain>
    </source>
</reference>
<dbReference type="NCBIfam" id="NF007421">
    <property type="entry name" value="PRK09961.1"/>
    <property type="match status" value="1"/>
</dbReference>
<dbReference type="InterPro" id="IPR051464">
    <property type="entry name" value="Peptidase_M42_aminopept"/>
</dbReference>
<organism evidence="7 8">
    <name type="scientific">Romboutsia faecis</name>
    <dbReference type="NCBI Taxonomy" id="2764597"/>
    <lineage>
        <taxon>Bacteria</taxon>
        <taxon>Bacillati</taxon>
        <taxon>Bacillota</taxon>
        <taxon>Clostridia</taxon>
        <taxon>Peptostreptococcales</taxon>
        <taxon>Peptostreptococcaceae</taxon>
        <taxon>Romboutsia</taxon>
    </lineage>
</organism>
<dbReference type="SUPFAM" id="SSF53187">
    <property type="entry name" value="Zn-dependent exopeptidases"/>
    <property type="match status" value="1"/>
</dbReference>
<keyword evidence="3" id="KW-0645">Protease</keyword>
<sequence>MNLEFLKKLSEADGIASNEGEVRKVLLDELKSHSDNIVCDGLGSIIFSKEINENAPKIMICAHMDEVGFIVRSISKDGMIHLMVVGGVKPLAQHLQKVRITTESGVKIPAIINGTYKNEATEDLYADIGAYTDEEVYNLGIQVGDMVTYATEFEKFSLPNRLVGKAFDDRLGCFVMGEVLKNLDDKKLNSNIYFAATSSEEVGIRGAKTAAQLINPDVVFVIDVACHRNEFVRDHTNKKQIDKGVMLMHFDRTLAPNKKMINYVKETASNINVPLQHDMFKSGGTDGGEAHKVNEGKPTVVTCLPVRYGHCAFSIVSPIDLELMIKLYTELILNFDSEKYKEIKKFI</sequence>
<comment type="similarity">
    <text evidence="1 6">Belongs to the peptidase M42 family.</text>
</comment>
<evidence type="ECO:0000256" key="5">
    <source>
        <dbReference type="ARBA" id="ARBA00022801"/>
    </source>
</evidence>
<dbReference type="EC" id="3.4.11.-" evidence="7"/>
<evidence type="ECO:0000256" key="3">
    <source>
        <dbReference type="ARBA" id="ARBA00022670"/>
    </source>
</evidence>
<dbReference type="Gene3D" id="2.40.30.40">
    <property type="entry name" value="Peptidase M42, domain 2"/>
    <property type="match status" value="1"/>
</dbReference>
<comment type="caution">
    <text evidence="7">The sequence shown here is derived from an EMBL/GenBank/DDBJ whole genome shotgun (WGS) entry which is preliminary data.</text>
</comment>
<evidence type="ECO:0000256" key="2">
    <source>
        <dbReference type="ARBA" id="ARBA00022438"/>
    </source>
</evidence>
<dbReference type="Pfam" id="PF05343">
    <property type="entry name" value="Peptidase_M42"/>
    <property type="match status" value="1"/>
</dbReference>
<evidence type="ECO:0000313" key="8">
    <source>
        <dbReference type="Proteomes" id="UP000609849"/>
    </source>
</evidence>
<protein>
    <submittedName>
        <fullName evidence="7">Aminopeptidase</fullName>
        <ecNumber evidence="7">3.4.11.-</ecNumber>
    </submittedName>
</protein>
<keyword evidence="8" id="KW-1185">Reference proteome</keyword>
<dbReference type="Proteomes" id="UP000609849">
    <property type="component" value="Unassembled WGS sequence"/>
</dbReference>
<dbReference type="SUPFAM" id="SSF101821">
    <property type="entry name" value="Aminopeptidase/glucanase lid domain"/>
    <property type="match status" value="1"/>
</dbReference>
<dbReference type="CDD" id="cd05656">
    <property type="entry name" value="M42_Frv"/>
    <property type="match status" value="1"/>
</dbReference>
<accession>A0ABR7JQN6</accession>
<dbReference type="PIRSF" id="PIRSF001123">
    <property type="entry name" value="PepA_GA"/>
    <property type="match status" value="1"/>
</dbReference>
<name>A0ABR7JQN6_9FIRM</name>
<gene>
    <name evidence="7" type="primary">ypdE</name>
    <name evidence="7" type="ORF">H8923_10625</name>
</gene>
<dbReference type="InterPro" id="IPR008007">
    <property type="entry name" value="Peptidase_M42"/>
</dbReference>
<proteinExistence type="inferred from homology"/>